<dbReference type="PANTHER" id="PTHR43767:SF9">
    <property type="entry name" value="LONG-CHAIN-FATTY-ACID--COA LIGASE"/>
    <property type="match status" value="1"/>
</dbReference>
<keyword evidence="2" id="KW-0436">Ligase</keyword>
<name>A0A1I2N3W9_9FIRM</name>
<dbReference type="PANTHER" id="PTHR43767">
    <property type="entry name" value="LONG-CHAIN-FATTY-ACID--COA LIGASE"/>
    <property type="match status" value="1"/>
</dbReference>
<dbReference type="FunFam" id="3.30.300.30:FF:000008">
    <property type="entry name" value="2,3-dihydroxybenzoate-AMP ligase"/>
    <property type="match status" value="1"/>
</dbReference>
<dbReference type="Proteomes" id="UP000199337">
    <property type="component" value="Unassembled WGS sequence"/>
</dbReference>
<dbReference type="InterPro" id="IPR045851">
    <property type="entry name" value="AMP-bd_C_sf"/>
</dbReference>
<dbReference type="Gene3D" id="3.30.300.30">
    <property type="match status" value="1"/>
</dbReference>
<dbReference type="InterPro" id="IPR020845">
    <property type="entry name" value="AMP-binding_CS"/>
</dbReference>
<reference evidence="6" key="1">
    <citation type="submission" date="2016-10" db="EMBL/GenBank/DDBJ databases">
        <authorList>
            <person name="Varghese N."/>
            <person name="Submissions S."/>
        </authorList>
    </citation>
    <scope>NUCLEOTIDE SEQUENCE [LARGE SCALE GENOMIC DNA]</scope>
    <source>
        <strain evidence="6">DSM 17038</strain>
    </source>
</reference>
<dbReference type="CDD" id="cd05936">
    <property type="entry name" value="FC-FACS_FadD_like"/>
    <property type="match status" value="1"/>
</dbReference>
<dbReference type="Pfam" id="PF00501">
    <property type="entry name" value="AMP-binding"/>
    <property type="match status" value="1"/>
</dbReference>
<evidence type="ECO:0000259" key="4">
    <source>
        <dbReference type="Pfam" id="PF13193"/>
    </source>
</evidence>
<dbReference type="AlphaFoldDB" id="A0A1I2N3W9"/>
<keyword evidence="6" id="KW-1185">Reference proteome</keyword>
<comment type="similarity">
    <text evidence="1">Belongs to the ATP-dependent AMP-binding enzyme family.</text>
</comment>
<dbReference type="EMBL" id="FOOX01000001">
    <property type="protein sequence ID" value="SFF97810.1"/>
    <property type="molecule type" value="Genomic_DNA"/>
</dbReference>
<dbReference type="InterPro" id="IPR025110">
    <property type="entry name" value="AMP-bd_C"/>
</dbReference>
<feature type="domain" description="AMP-dependent synthetase/ligase" evidence="3">
    <location>
        <begin position="33"/>
        <end position="403"/>
    </location>
</feature>
<dbReference type="Gene3D" id="3.40.50.12780">
    <property type="entry name" value="N-terminal domain of ligase-like"/>
    <property type="match status" value="1"/>
</dbReference>
<evidence type="ECO:0000259" key="3">
    <source>
        <dbReference type="Pfam" id="PF00501"/>
    </source>
</evidence>
<dbReference type="InterPro" id="IPR050237">
    <property type="entry name" value="ATP-dep_AMP-bd_enzyme"/>
</dbReference>
<gene>
    <name evidence="5" type="ORF">SAMN05660649_00305</name>
</gene>
<evidence type="ECO:0000313" key="6">
    <source>
        <dbReference type="Proteomes" id="UP000199337"/>
    </source>
</evidence>
<organism evidence="5 6">
    <name type="scientific">Desulfotruncus arcticus DSM 17038</name>
    <dbReference type="NCBI Taxonomy" id="1121424"/>
    <lineage>
        <taxon>Bacteria</taxon>
        <taxon>Bacillati</taxon>
        <taxon>Bacillota</taxon>
        <taxon>Clostridia</taxon>
        <taxon>Eubacteriales</taxon>
        <taxon>Desulfallaceae</taxon>
        <taxon>Desulfotruncus</taxon>
    </lineage>
</organism>
<dbReference type="PROSITE" id="PS00455">
    <property type="entry name" value="AMP_BINDING"/>
    <property type="match status" value="1"/>
</dbReference>
<feature type="domain" description="AMP-binding enzyme C-terminal" evidence="4">
    <location>
        <begin position="453"/>
        <end position="528"/>
    </location>
</feature>
<proteinExistence type="inferred from homology"/>
<dbReference type="STRING" id="341036.SAMN05660649_00305"/>
<dbReference type="OrthoDB" id="9778383at2"/>
<dbReference type="SUPFAM" id="SSF56801">
    <property type="entry name" value="Acetyl-CoA synthetase-like"/>
    <property type="match status" value="1"/>
</dbReference>
<dbReference type="Pfam" id="PF13193">
    <property type="entry name" value="AMP-binding_C"/>
    <property type="match status" value="1"/>
</dbReference>
<dbReference type="FunFam" id="3.40.50.12780:FF:000003">
    <property type="entry name" value="Long-chain-fatty-acid--CoA ligase FadD"/>
    <property type="match status" value="1"/>
</dbReference>
<accession>A0A1I2N3W9</accession>
<dbReference type="InterPro" id="IPR042099">
    <property type="entry name" value="ANL_N_sf"/>
</dbReference>
<evidence type="ECO:0000313" key="5">
    <source>
        <dbReference type="EMBL" id="SFF97810.1"/>
    </source>
</evidence>
<dbReference type="RefSeq" id="WP_092468008.1">
    <property type="nucleotide sequence ID" value="NZ_FOOX01000001.1"/>
</dbReference>
<protein>
    <submittedName>
        <fullName evidence="5">Long-chain acyl-CoA synthetase</fullName>
    </submittedName>
</protein>
<dbReference type="GO" id="GO:0016877">
    <property type="term" value="F:ligase activity, forming carbon-sulfur bonds"/>
    <property type="evidence" value="ECO:0007669"/>
    <property type="project" value="UniProtKB-ARBA"/>
</dbReference>
<dbReference type="InterPro" id="IPR000873">
    <property type="entry name" value="AMP-dep_synth/lig_dom"/>
</dbReference>
<evidence type="ECO:0000256" key="1">
    <source>
        <dbReference type="ARBA" id="ARBA00006432"/>
    </source>
</evidence>
<sequence length="547" mass="61247">MDFPRPYLKIYENAGIDWDITIDPKPLHSLLFNSAKKAPNRTAIIFYRQEIKYAQLEACVRRVASALNEMGLRKGDRVAIMLPNCPDFVIAYYAILSLGGVVVNTNPMYVEREIEHQVNDSGSKMMVTLADLYPRVKNIRANTQLEKVFITGFTGKPETMPDDTIWLPDLYSVDRPMPPVVEVDPMEDLAVLQYTGGTTGVPKAAMLTHFNLYANSCQVMASVIKDEIKELILSVLPFFHVFGMTCCMNLAMAAGTTMILVPRFVPAEIGKIISDYKPTFFPGVPTMYFAILNSPDFKDYQDFSNVMLYNSGAGPLPLEVYYGMNKKLEGSDSLFCEGYGLSEASPVTHCNPVLFGVGKPGSIGIPYSATDAAVVDPDTGNPLPVGEVGEMVIRGPQVMKGYWNRPEETEKTLINGWLHTGDMARMDEDGYFFIVDRKKDMIIAGGYNIYPREIEEVIFEHPKVQEAMVAGIPHLYRGETVKAYIVLKQGEIATEEEIIGFCKERLAPYKVPKMVDFREDLPKSAVGKLLRRKLVEEEKKKLEQSSK</sequence>
<evidence type="ECO:0000256" key="2">
    <source>
        <dbReference type="ARBA" id="ARBA00022598"/>
    </source>
</evidence>